<keyword evidence="2" id="KW-0012">Acyltransferase</keyword>
<comment type="caution">
    <text evidence="2">The sequence shown here is derived from an EMBL/GenBank/DDBJ whole genome shotgun (WGS) entry which is preliminary data.</text>
</comment>
<organism evidence="2 3">
    <name type="scientific">Coniophora puteana (strain RWD-64-598)</name>
    <name type="common">Brown rot fungus</name>
    <dbReference type="NCBI Taxonomy" id="741705"/>
    <lineage>
        <taxon>Eukaryota</taxon>
        <taxon>Fungi</taxon>
        <taxon>Dikarya</taxon>
        <taxon>Basidiomycota</taxon>
        <taxon>Agaricomycotina</taxon>
        <taxon>Agaricomycetes</taxon>
        <taxon>Agaricomycetidae</taxon>
        <taxon>Boletales</taxon>
        <taxon>Coniophorineae</taxon>
        <taxon>Coniophoraceae</taxon>
        <taxon>Coniophora</taxon>
    </lineage>
</organism>
<name>A0A5M3MRK5_CONPW</name>
<dbReference type="CDD" id="cd04301">
    <property type="entry name" value="NAT_SF"/>
    <property type="match status" value="1"/>
</dbReference>
<protein>
    <submittedName>
        <fullName evidence="2">Acyl-CoA N-acyltransferase</fullName>
    </submittedName>
</protein>
<accession>A0A5M3MRK5</accession>
<dbReference type="GeneID" id="19198499"/>
<dbReference type="PANTHER" id="PTHR43792">
    <property type="entry name" value="GNAT FAMILY, PUTATIVE (AFU_ORTHOLOGUE AFUA_3G00765)-RELATED-RELATED"/>
    <property type="match status" value="1"/>
</dbReference>
<gene>
    <name evidence="2" type="ORF">CONPUDRAFT_104738</name>
</gene>
<reference evidence="3" key="1">
    <citation type="journal article" date="2012" name="Science">
        <title>The Paleozoic origin of enzymatic lignin decomposition reconstructed from 31 fungal genomes.</title>
        <authorList>
            <person name="Floudas D."/>
            <person name="Binder M."/>
            <person name="Riley R."/>
            <person name="Barry K."/>
            <person name="Blanchette R.A."/>
            <person name="Henrissat B."/>
            <person name="Martinez A.T."/>
            <person name="Otillar R."/>
            <person name="Spatafora J.W."/>
            <person name="Yadav J.S."/>
            <person name="Aerts A."/>
            <person name="Benoit I."/>
            <person name="Boyd A."/>
            <person name="Carlson A."/>
            <person name="Copeland A."/>
            <person name="Coutinho P.M."/>
            <person name="de Vries R.P."/>
            <person name="Ferreira P."/>
            <person name="Findley K."/>
            <person name="Foster B."/>
            <person name="Gaskell J."/>
            <person name="Glotzer D."/>
            <person name="Gorecki P."/>
            <person name="Heitman J."/>
            <person name="Hesse C."/>
            <person name="Hori C."/>
            <person name="Igarashi K."/>
            <person name="Jurgens J.A."/>
            <person name="Kallen N."/>
            <person name="Kersten P."/>
            <person name="Kohler A."/>
            <person name="Kuees U."/>
            <person name="Kumar T.K.A."/>
            <person name="Kuo A."/>
            <person name="LaButti K."/>
            <person name="Larrondo L.F."/>
            <person name="Lindquist E."/>
            <person name="Ling A."/>
            <person name="Lombard V."/>
            <person name="Lucas S."/>
            <person name="Lundell T."/>
            <person name="Martin R."/>
            <person name="McLaughlin D.J."/>
            <person name="Morgenstern I."/>
            <person name="Morin E."/>
            <person name="Murat C."/>
            <person name="Nagy L.G."/>
            <person name="Nolan M."/>
            <person name="Ohm R.A."/>
            <person name="Patyshakuliyeva A."/>
            <person name="Rokas A."/>
            <person name="Ruiz-Duenas F.J."/>
            <person name="Sabat G."/>
            <person name="Salamov A."/>
            <person name="Samejima M."/>
            <person name="Schmutz J."/>
            <person name="Slot J.C."/>
            <person name="St John F."/>
            <person name="Stenlid J."/>
            <person name="Sun H."/>
            <person name="Sun S."/>
            <person name="Syed K."/>
            <person name="Tsang A."/>
            <person name="Wiebenga A."/>
            <person name="Young D."/>
            <person name="Pisabarro A."/>
            <person name="Eastwood D.C."/>
            <person name="Martin F."/>
            <person name="Cullen D."/>
            <person name="Grigoriev I.V."/>
            <person name="Hibbett D.S."/>
        </authorList>
    </citation>
    <scope>NUCLEOTIDE SEQUENCE [LARGE SCALE GENOMIC DNA]</scope>
    <source>
        <strain evidence="3">RWD-64-598 SS2</strain>
    </source>
</reference>
<dbReference type="AlphaFoldDB" id="A0A5M3MRK5"/>
<dbReference type="PROSITE" id="PS51186">
    <property type="entry name" value="GNAT"/>
    <property type="match status" value="1"/>
</dbReference>
<sequence>MTFTTQRLALRARTDDDLDDLLALWNNTQVQPMLHSHPFAPMGPKARKDIGEWLDGCVFGSIVTLCATDSESVSSATAPATANTITNANATSEETQKPKDKGGAFMGFLALSIQEPKNRDASVHIALLPQYWGGGYAKEALTFLVDHAFRWLGVHRVSLVVYGSNVRAIGLYERLGFVVEGRKREALWMDNKWEDSVSMGVLRREWAAKYWEDQS</sequence>
<dbReference type="OrthoDB" id="630895at2759"/>
<keyword evidence="3" id="KW-1185">Reference proteome</keyword>
<dbReference type="InterPro" id="IPR000182">
    <property type="entry name" value="GNAT_dom"/>
</dbReference>
<keyword evidence="2" id="KW-0808">Transferase</keyword>
<dbReference type="GO" id="GO:0016747">
    <property type="term" value="F:acyltransferase activity, transferring groups other than amino-acyl groups"/>
    <property type="evidence" value="ECO:0007669"/>
    <property type="project" value="InterPro"/>
</dbReference>
<evidence type="ECO:0000259" key="1">
    <source>
        <dbReference type="PROSITE" id="PS51186"/>
    </source>
</evidence>
<evidence type="ECO:0000313" key="2">
    <source>
        <dbReference type="EMBL" id="EIW81384.1"/>
    </source>
</evidence>
<dbReference type="KEGG" id="cput:CONPUDRAFT_104738"/>
<dbReference type="SUPFAM" id="SSF55729">
    <property type="entry name" value="Acyl-CoA N-acyltransferases (Nat)"/>
    <property type="match status" value="1"/>
</dbReference>
<proteinExistence type="predicted"/>
<dbReference type="Gene3D" id="3.40.630.30">
    <property type="match status" value="1"/>
</dbReference>
<dbReference type="Proteomes" id="UP000053558">
    <property type="component" value="Unassembled WGS sequence"/>
</dbReference>
<dbReference type="EMBL" id="JH711578">
    <property type="protein sequence ID" value="EIW81384.1"/>
    <property type="molecule type" value="Genomic_DNA"/>
</dbReference>
<dbReference type="RefSeq" id="XP_007768741.1">
    <property type="nucleotide sequence ID" value="XM_007770551.1"/>
</dbReference>
<evidence type="ECO:0000313" key="3">
    <source>
        <dbReference type="Proteomes" id="UP000053558"/>
    </source>
</evidence>
<dbReference type="InterPro" id="IPR016181">
    <property type="entry name" value="Acyl_CoA_acyltransferase"/>
</dbReference>
<dbReference type="Pfam" id="PF13302">
    <property type="entry name" value="Acetyltransf_3"/>
    <property type="match status" value="1"/>
</dbReference>
<feature type="domain" description="N-acetyltransferase" evidence="1">
    <location>
        <begin position="101"/>
        <end position="194"/>
    </location>
</feature>
<dbReference type="InterPro" id="IPR051531">
    <property type="entry name" value="N-acetyltransferase"/>
</dbReference>
<dbReference type="OMA" id="IGVMCIG"/>